<evidence type="ECO:0000313" key="4">
    <source>
        <dbReference type="Proteomes" id="UP000539642"/>
    </source>
</evidence>
<evidence type="ECO:0000259" key="2">
    <source>
        <dbReference type="Pfam" id="PF00582"/>
    </source>
</evidence>
<feature type="domain" description="UspA" evidence="2">
    <location>
        <begin position="1"/>
        <end position="138"/>
    </location>
</feature>
<comment type="similarity">
    <text evidence="1">Belongs to the universal stress protein A family.</text>
</comment>
<dbReference type="SUPFAM" id="SSF52402">
    <property type="entry name" value="Adenine nucleotide alpha hydrolases-like"/>
    <property type="match status" value="1"/>
</dbReference>
<dbReference type="PANTHER" id="PTHR46268">
    <property type="entry name" value="STRESS RESPONSE PROTEIN NHAX"/>
    <property type="match status" value="1"/>
</dbReference>
<dbReference type="Gene3D" id="3.40.50.620">
    <property type="entry name" value="HUPs"/>
    <property type="match status" value="1"/>
</dbReference>
<proteinExistence type="inferred from homology"/>
<comment type="caution">
    <text evidence="3">The sequence shown here is derived from an EMBL/GenBank/DDBJ whole genome shotgun (WGS) entry which is preliminary data.</text>
</comment>
<name>A0A840USN0_9BACT</name>
<dbReference type="RefSeq" id="WP_183352025.1">
    <property type="nucleotide sequence ID" value="NZ_JACHEO010000021.1"/>
</dbReference>
<evidence type="ECO:0000313" key="3">
    <source>
        <dbReference type="EMBL" id="MBB5349217.1"/>
    </source>
</evidence>
<dbReference type="Pfam" id="PF00582">
    <property type="entry name" value="Usp"/>
    <property type="match status" value="1"/>
</dbReference>
<dbReference type="AlphaFoldDB" id="A0A840USN0"/>
<organism evidence="3 4">
    <name type="scientific">Desulfoprunum benzoelyticum</name>
    <dbReference type="NCBI Taxonomy" id="1506996"/>
    <lineage>
        <taxon>Bacteria</taxon>
        <taxon>Pseudomonadati</taxon>
        <taxon>Thermodesulfobacteriota</taxon>
        <taxon>Desulfobulbia</taxon>
        <taxon>Desulfobulbales</taxon>
        <taxon>Desulfobulbaceae</taxon>
        <taxon>Desulfoprunum</taxon>
    </lineage>
</organism>
<dbReference type="Proteomes" id="UP000539642">
    <property type="component" value="Unassembled WGS sequence"/>
</dbReference>
<dbReference type="CDD" id="cd00293">
    <property type="entry name" value="USP-like"/>
    <property type="match status" value="1"/>
</dbReference>
<dbReference type="InterPro" id="IPR006016">
    <property type="entry name" value="UspA"/>
</dbReference>
<evidence type="ECO:0000256" key="1">
    <source>
        <dbReference type="ARBA" id="ARBA00008791"/>
    </source>
</evidence>
<dbReference type="EMBL" id="JACHEO010000021">
    <property type="protein sequence ID" value="MBB5349217.1"/>
    <property type="molecule type" value="Genomic_DNA"/>
</dbReference>
<gene>
    <name evidence="3" type="ORF">HNQ81_002969</name>
</gene>
<dbReference type="PANTHER" id="PTHR46268:SF6">
    <property type="entry name" value="UNIVERSAL STRESS PROTEIN UP12"/>
    <property type="match status" value="1"/>
</dbReference>
<sequence>MKKIVLAIDGSDHSAKVLDTAVEYARMMDATILFVYCHEKFPTILGEPYRNNEIAKILDESEKVVTPFLQRLAAENIPFEERIMEEPAATRITDIAEIEGCDLIVMGSRGLSNLASLIVGSVTHRVLQTAPCSVLVVR</sequence>
<keyword evidence="4" id="KW-1185">Reference proteome</keyword>
<dbReference type="InterPro" id="IPR006015">
    <property type="entry name" value="Universal_stress_UspA"/>
</dbReference>
<protein>
    <submittedName>
        <fullName evidence="3">Nucleotide-binding universal stress UspA family protein</fullName>
    </submittedName>
</protein>
<dbReference type="PRINTS" id="PR01438">
    <property type="entry name" value="UNVRSLSTRESS"/>
</dbReference>
<reference evidence="3 4" key="1">
    <citation type="submission" date="2020-08" db="EMBL/GenBank/DDBJ databases">
        <title>Genomic Encyclopedia of Type Strains, Phase IV (KMG-IV): sequencing the most valuable type-strain genomes for metagenomic binning, comparative biology and taxonomic classification.</title>
        <authorList>
            <person name="Goeker M."/>
        </authorList>
    </citation>
    <scope>NUCLEOTIDE SEQUENCE [LARGE SCALE GENOMIC DNA]</scope>
    <source>
        <strain evidence="3 4">DSM 28570</strain>
    </source>
</reference>
<dbReference type="InterPro" id="IPR014729">
    <property type="entry name" value="Rossmann-like_a/b/a_fold"/>
</dbReference>
<accession>A0A840USN0</accession>